<feature type="domain" description="Biotin carboxylation" evidence="7">
    <location>
        <begin position="1"/>
        <end position="438"/>
    </location>
</feature>
<dbReference type="InterPro" id="IPR005482">
    <property type="entry name" value="Biotin_COase_C"/>
</dbReference>
<dbReference type="SMART" id="SM00878">
    <property type="entry name" value="Biotin_carb_C"/>
    <property type="match status" value="1"/>
</dbReference>
<dbReference type="PANTHER" id="PTHR18866">
    <property type="entry name" value="CARBOXYLASE:PYRUVATE/ACETYL-COA/PROPIONYL-COA CARBOXYLASE"/>
    <property type="match status" value="1"/>
</dbReference>
<organism evidence="8 9">
    <name type="scientific">Saccharopolyspora hirsuta</name>
    <dbReference type="NCBI Taxonomy" id="1837"/>
    <lineage>
        <taxon>Bacteria</taxon>
        <taxon>Bacillati</taxon>
        <taxon>Actinomycetota</taxon>
        <taxon>Actinomycetes</taxon>
        <taxon>Pseudonocardiales</taxon>
        <taxon>Pseudonocardiaceae</taxon>
        <taxon>Saccharopolyspora</taxon>
    </lineage>
</organism>
<keyword evidence="4" id="KW-0092">Biotin</keyword>
<dbReference type="PROSITE" id="PS50979">
    <property type="entry name" value="BC"/>
    <property type="match status" value="1"/>
</dbReference>
<dbReference type="Pfam" id="PF02786">
    <property type="entry name" value="CPSase_L_D2"/>
    <property type="match status" value="1"/>
</dbReference>
<dbReference type="SMR" id="A0A5M7C948"/>
<dbReference type="InterPro" id="IPR005481">
    <property type="entry name" value="BC-like_N"/>
</dbReference>
<dbReference type="InterPro" id="IPR011761">
    <property type="entry name" value="ATP-grasp"/>
</dbReference>
<keyword evidence="1" id="KW-0436">Ligase</keyword>
<evidence type="ECO:0000256" key="2">
    <source>
        <dbReference type="ARBA" id="ARBA00022741"/>
    </source>
</evidence>
<dbReference type="EMBL" id="VWPH01000001">
    <property type="protein sequence ID" value="KAA5838283.1"/>
    <property type="molecule type" value="Genomic_DNA"/>
</dbReference>
<dbReference type="InterPro" id="IPR005479">
    <property type="entry name" value="CPAse_ATP-bd"/>
</dbReference>
<dbReference type="InterPro" id="IPR011764">
    <property type="entry name" value="Biotin_carboxylation_dom"/>
</dbReference>
<dbReference type="InterPro" id="IPR050856">
    <property type="entry name" value="Biotin_carboxylase_complex"/>
</dbReference>
<name>A0A5M7C948_SACHI</name>
<dbReference type="GO" id="GO:0016874">
    <property type="term" value="F:ligase activity"/>
    <property type="evidence" value="ECO:0007669"/>
    <property type="project" value="UniProtKB-KW"/>
</dbReference>
<dbReference type="InterPro" id="IPR011054">
    <property type="entry name" value="Rudment_hybrid_motif"/>
</dbReference>
<comment type="caution">
    <text evidence="8">The sequence shown here is derived from an EMBL/GenBank/DDBJ whole genome shotgun (WGS) entry which is preliminary data.</text>
</comment>
<evidence type="ECO:0000259" key="7">
    <source>
        <dbReference type="PROSITE" id="PS50979"/>
    </source>
</evidence>
<dbReference type="GO" id="GO:0046872">
    <property type="term" value="F:metal ion binding"/>
    <property type="evidence" value="ECO:0007669"/>
    <property type="project" value="InterPro"/>
</dbReference>
<keyword evidence="2 5" id="KW-0547">Nucleotide-binding</keyword>
<evidence type="ECO:0000256" key="5">
    <source>
        <dbReference type="PROSITE-ProRule" id="PRU00409"/>
    </source>
</evidence>
<dbReference type="GO" id="GO:0005524">
    <property type="term" value="F:ATP binding"/>
    <property type="evidence" value="ECO:0007669"/>
    <property type="project" value="UniProtKB-UniRule"/>
</dbReference>
<evidence type="ECO:0000259" key="6">
    <source>
        <dbReference type="PROSITE" id="PS50975"/>
    </source>
</evidence>
<evidence type="ECO:0000256" key="1">
    <source>
        <dbReference type="ARBA" id="ARBA00022598"/>
    </source>
</evidence>
<accession>A0A5M7C948</accession>
<evidence type="ECO:0000256" key="4">
    <source>
        <dbReference type="ARBA" id="ARBA00023267"/>
    </source>
</evidence>
<dbReference type="PROSITE" id="PS50975">
    <property type="entry name" value="ATP_GRASP"/>
    <property type="match status" value="1"/>
</dbReference>
<dbReference type="Gene3D" id="3.30.470.20">
    <property type="entry name" value="ATP-grasp fold, B domain"/>
    <property type="match status" value="1"/>
</dbReference>
<feature type="domain" description="ATP-grasp" evidence="6">
    <location>
        <begin position="117"/>
        <end position="314"/>
    </location>
</feature>
<gene>
    <name evidence="8" type="ORF">F1721_02220</name>
</gene>
<evidence type="ECO:0000313" key="8">
    <source>
        <dbReference type="EMBL" id="KAA5838283.1"/>
    </source>
</evidence>
<protein>
    <submittedName>
        <fullName evidence="8">ATP-grasp domain-containing protein</fullName>
    </submittedName>
</protein>
<evidence type="ECO:0000256" key="3">
    <source>
        <dbReference type="ARBA" id="ARBA00022840"/>
    </source>
</evidence>
<dbReference type="SUPFAM" id="SSF56059">
    <property type="entry name" value="Glutathione synthetase ATP-binding domain-like"/>
    <property type="match status" value="1"/>
</dbReference>
<dbReference type="Pfam" id="PF00289">
    <property type="entry name" value="Biotin_carb_N"/>
    <property type="match status" value="1"/>
</dbReference>
<dbReference type="AlphaFoldDB" id="A0A5M7C948"/>
<dbReference type="RefSeq" id="WP_150064789.1">
    <property type="nucleotide sequence ID" value="NZ_VWPH01000001.1"/>
</dbReference>
<dbReference type="InterPro" id="IPR016185">
    <property type="entry name" value="PreATP-grasp_dom_sf"/>
</dbReference>
<reference evidence="8 9" key="1">
    <citation type="submission" date="2019-09" db="EMBL/GenBank/DDBJ databases">
        <title>Draft genome sequence of the thermophilic Saccharopolyspora hirsuta VKM Ac-666T.</title>
        <authorList>
            <person name="Lobastova T.G."/>
            <person name="Fokina V."/>
            <person name="Bragin E.Y."/>
            <person name="Shtratnikova V.Y."/>
            <person name="Starodumova I.P."/>
            <person name="Tarlachkov S.V."/>
            <person name="Donova M.V."/>
        </authorList>
    </citation>
    <scope>NUCLEOTIDE SEQUENCE [LARGE SCALE GENOMIC DNA]</scope>
    <source>
        <strain evidence="8 9">VKM Ac-666</strain>
    </source>
</reference>
<keyword evidence="3 5" id="KW-0067">ATP-binding</keyword>
<dbReference type="OrthoDB" id="9760256at2"/>
<dbReference type="SUPFAM" id="SSF51246">
    <property type="entry name" value="Rudiment single hybrid motif"/>
    <property type="match status" value="1"/>
</dbReference>
<dbReference type="PANTHER" id="PTHR18866:SF128">
    <property type="entry name" value="UREA AMIDOLYASE"/>
    <property type="match status" value="1"/>
</dbReference>
<evidence type="ECO:0000313" key="9">
    <source>
        <dbReference type="Proteomes" id="UP000323946"/>
    </source>
</evidence>
<proteinExistence type="predicted"/>
<dbReference type="Proteomes" id="UP000323946">
    <property type="component" value="Unassembled WGS sequence"/>
</dbReference>
<dbReference type="PROSITE" id="PS00867">
    <property type="entry name" value="CPSASE_2"/>
    <property type="match status" value="1"/>
</dbReference>
<sequence>MIPSLLVANRGEIARRIIRTARRLGVRTIALQSEVDTGLPYVAEADESVALSSPRDFLSIDAVLAAARDTGAAAVHPGYGFLSENAEFARRCADAGLVWVGPSAEAMELLADKAAARAHMAAAGVPVLPGTSGLASADEAVAAGADLGFPLMVKAVSGGGGIGMGVAHAPESLQRAARTALSRGGGAFGDARILLERYVPRARHVEVQVVGMPDGSVRAFGERDCSVQRRHQKVVEECPSPAVGAALRDRLCAAAVRAAESVGYRNAGTVEFLLDPATGEFHFLEVNTRLQVEHPITEQVHGVDLVELQLRIASGEDVPADFPAPRGHAVELRLYAEDPVRFLPRPGRITEWVEPNGVRVDAGYAANTEVSPHFDPLLAKVVAHGADRADALARARRAVAEFVVRGPQCNLPFLAELLDSPEFSSGTYDTGVVDRITARRKEN</sequence>
<keyword evidence="9" id="KW-1185">Reference proteome</keyword>
<dbReference type="Pfam" id="PF02785">
    <property type="entry name" value="Biotin_carb_C"/>
    <property type="match status" value="1"/>
</dbReference>
<dbReference type="SUPFAM" id="SSF52440">
    <property type="entry name" value="PreATP-grasp domain"/>
    <property type="match status" value="1"/>
</dbReference>